<dbReference type="GO" id="GO:0009063">
    <property type="term" value="P:amino acid catabolic process"/>
    <property type="evidence" value="ECO:0007669"/>
    <property type="project" value="InterPro"/>
</dbReference>
<reference evidence="3" key="3">
    <citation type="submission" date="2014-08" db="EMBL/GenBank/DDBJ databases">
        <authorList>
            <person name="Moulin Lionel"/>
        </authorList>
    </citation>
    <scope>NUCLEOTIDE SEQUENCE [LARGE SCALE GENOMIC DNA]</scope>
</reference>
<dbReference type="SFLD" id="SFLDG00179">
    <property type="entry name" value="mandelate_racemase"/>
    <property type="match status" value="1"/>
</dbReference>
<dbReference type="PROSITE" id="PS00909">
    <property type="entry name" value="MR_MLE_2"/>
    <property type="match status" value="1"/>
</dbReference>
<dbReference type="InterPro" id="IPR036849">
    <property type="entry name" value="Enolase-like_C_sf"/>
</dbReference>
<reference evidence="5" key="4">
    <citation type="submission" date="2014-08" db="EMBL/GenBank/DDBJ databases">
        <authorList>
            <person name="Moulin L."/>
        </authorList>
    </citation>
    <scope>NUCLEOTIDE SEQUENCE [LARGE SCALE GENOMIC DNA]</scope>
</reference>
<dbReference type="InterPro" id="IPR013342">
    <property type="entry name" value="Mandelate_racemase_C"/>
</dbReference>
<accession>A0A090DZI8</accession>
<dbReference type="SMART" id="SM00922">
    <property type="entry name" value="MR_MLE"/>
    <property type="match status" value="1"/>
</dbReference>
<organism evidence="3 5">
    <name type="scientific">Mesorhizobium plurifarium</name>
    <dbReference type="NCBI Taxonomy" id="69974"/>
    <lineage>
        <taxon>Bacteria</taxon>
        <taxon>Pseudomonadati</taxon>
        <taxon>Pseudomonadota</taxon>
        <taxon>Alphaproteobacteria</taxon>
        <taxon>Hyphomicrobiales</taxon>
        <taxon>Phyllobacteriaceae</taxon>
        <taxon>Mesorhizobium</taxon>
    </lineage>
</organism>
<sequence length="385" mass="42558">MKIVDIKTAVVAYHGRATLIRIDTDAGISGYGEANPDAGAAAIVGLISELKSELIGEDPRNVEYCWDKIRRDHVFSGAQAGVFLIALTGLEMALWDVAAKAAGQPLYRMFGGKFRDRIRLYADCGDGDDESGSPQGCTARARRMVEEGFTALKFDIDNLHHPTKFDRMNHTINGAELRFMVERVAAVREAVGPDIDLCIDLHARYDVLSASRIAAEMERFNLLWLEEPIPAENVEALKQIRMRTKTPICVGENLYLRWGFRELFQNYGADVVMPDVPKCGGLAESRKIANLAEMYYVPFAPHLVSTPLGTMATCHVCASVPNFLVLEWHALEEREAWDSYVRLPNGARSIVEDGHIAVSDVPGIGVELNMDGVHKHAVPGFGIFE</sequence>
<dbReference type="InterPro" id="IPR013341">
    <property type="entry name" value="Mandelate_racemase_N_dom"/>
</dbReference>
<dbReference type="PANTHER" id="PTHR48080">
    <property type="entry name" value="D-GALACTONATE DEHYDRATASE-RELATED"/>
    <property type="match status" value="1"/>
</dbReference>
<dbReference type="CDD" id="cd03316">
    <property type="entry name" value="MR_like"/>
    <property type="match status" value="1"/>
</dbReference>
<name>A0A090DZI8_MESPL</name>
<dbReference type="InterPro" id="IPR018110">
    <property type="entry name" value="Mandel_Rmase/mucon_lact_enz_CS"/>
</dbReference>
<reference evidence="4" key="1">
    <citation type="submission" date="2014-08" db="EMBL/GenBank/DDBJ databases">
        <title>DNA barcoding of Bradysia (Diptera: Sciaridae) for detection of the immature stages on agricultural crops.</title>
        <authorList>
            <person name="Shin S."/>
            <person name="Jung S."/>
            <person name="Heller K."/>
            <person name="Menzel F."/>
            <person name="Hong T.-K."/>
            <person name="Lee H."/>
            <person name="Lee S."/>
        </authorList>
    </citation>
    <scope>NUCLEOTIDE SEQUENCE</scope>
</reference>
<dbReference type="InterPro" id="IPR034593">
    <property type="entry name" value="DgoD-like"/>
</dbReference>
<dbReference type="Pfam" id="PF13378">
    <property type="entry name" value="MR_MLE_C"/>
    <property type="match status" value="1"/>
</dbReference>
<evidence type="ECO:0000256" key="1">
    <source>
        <dbReference type="ARBA" id="ARBA00023239"/>
    </source>
</evidence>
<dbReference type="Gene3D" id="3.20.20.120">
    <property type="entry name" value="Enolase-like C-terminal domain"/>
    <property type="match status" value="1"/>
</dbReference>
<dbReference type="SFLD" id="SFLDS00001">
    <property type="entry name" value="Enolase"/>
    <property type="match status" value="1"/>
</dbReference>
<gene>
    <name evidence="4" type="ORF">MPL1032_180262</name>
    <name evidence="3" type="ORF">MPL3356_300163</name>
</gene>
<dbReference type="SUPFAM" id="SSF51604">
    <property type="entry name" value="Enolase C-terminal domain-like"/>
    <property type="match status" value="1"/>
</dbReference>
<evidence type="ECO:0000313" key="5">
    <source>
        <dbReference type="Proteomes" id="UP000045285"/>
    </source>
</evidence>
<proteinExistence type="predicted"/>
<feature type="domain" description="Mandelate racemase/muconate lactonizing enzyme C-terminal" evidence="2">
    <location>
        <begin position="134"/>
        <end position="247"/>
    </location>
</feature>
<dbReference type="Gene3D" id="3.30.390.10">
    <property type="entry name" value="Enolase-like, N-terminal domain"/>
    <property type="match status" value="1"/>
</dbReference>
<dbReference type="EMBL" id="CCMZ01000024">
    <property type="protein sequence ID" value="CDX19880.1"/>
    <property type="molecule type" value="Genomic_DNA"/>
</dbReference>
<dbReference type="GO" id="GO:0016829">
    <property type="term" value="F:lyase activity"/>
    <property type="evidence" value="ECO:0007669"/>
    <property type="project" value="UniProtKB-KW"/>
</dbReference>
<keyword evidence="5" id="KW-1185">Reference proteome</keyword>
<dbReference type="Pfam" id="PF02746">
    <property type="entry name" value="MR_MLE_N"/>
    <property type="match status" value="1"/>
</dbReference>
<reference evidence="6" key="2">
    <citation type="submission" date="2014-08" db="EMBL/GenBank/DDBJ databases">
        <authorList>
            <person name="Edwards T."/>
        </authorList>
    </citation>
    <scope>NUCLEOTIDE SEQUENCE [LARGE SCALE GENOMIC DNA]</scope>
</reference>
<evidence type="ECO:0000313" key="4">
    <source>
        <dbReference type="EMBL" id="CDX53959.1"/>
    </source>
</evidence>
<dbReference type="PANTHER" id="PTHR48080:SF2">
    <property type="entry name" value="D-GALACTONATE DEHYDRATASE"/>
    <property type="match status" value="1"/>
</dbReference>
<evidence type="ECO:0000313" key="3">
    <source>
        <dbReference type="EMBL" id="CDX19880.1"/>
    </source>
</evidence>
<dbReference type="Proteomes" id="UP000182888">
    <property type="component" value="Unassembled WGS sequence"/>
</dbReference>
<dbReference type="EMBL" id="CCND01000010">
    <property type="protein sequence ID" value="CDX53959.1"/>
    <property type="molecule type" value="Genomic_DNA"/>
</dbReference>
<keyword evidence="1" id="KW-0456">Lyase</keyword>
<dbReference type="InterPro" id="IPR029017">
    <property type="entry name" value="Enolase-like_N"/>
</dbReference>
<dbReference type="GO" id="GO:0000287">
    <property type="term" value="F:magnesium ion binding"/>
    <property type="evidence" value="ECO:0007669"/>
    <property type="project" value="UniProtKB-ARBA"/>
</dbReference>
<dbReference type="AlphaFoldDB" id="A0A090DZI8"/>
<protein>
    <submittedName>
        <fullName evidence="3">Enolase superfamily enzyme related to L-alanine-DL-glutamate epimerase</fullName>
    </submittedName>
</protein>
<evidence type="ECO:0000259" key="2">
    <source>
        <dbReference type="SMART" id="SM00922"/>
    </source>
</evidence>
<evidence type="ECO:0000313" key="6">
    <source>
        <dbReference type="Proteomes" id="UP000182888"/>
    </source>
</evidence>
<dbReference type="SUPFAM" id="SSF54826">
    <property type="entry name" value="Enolase N-terminal domain-like"/>
    <property type="match status" value="1"/>
</dbReference>
<dbReference type="Proteomes" id="UP000045285">
    <property type="component" value="Unassembled WGS sequence"/>
</dbReference>
<dbReference type="STRING" id="69974.MPLDJ20_70090"/>
<dbReference type="InterPro" id="IPR029065">
    <property type="entry name" value="Enolase_C-like"/>
</dbReference>